<dbReference type="KEGG" id="ccot:CCAX7_46420"/>
<feature type="region of interest" description="Disordered" evidence="1">
    <location>
        <begin position="1"/>
        <end position="25"/>
    </location>
</feature>
<sequence>MKPNKTWPPAPSNITETNSKEEKPKKNIGGNIAIILSSLGFILFVPPLLIDPVNFPFGGQLMASGLASASMGLIIGAQNWQNRMGKWAILISILCFSSIFMNDAIILYRIHR</sequence>
<accession>A0A9N7QFM7</accession>
<dbReference type="RefSeq" id="WP_125206318.1">
    <property type="nucleotide sequence ID" value="NZ_AP025739.1"/>
</dbReference>
<feature type="transmembrane region" description="Helical" evidence="2">
    <location>
        <begin position="87"/>
        <end position="110"/>
    </location>
</feature>
<reference evidence="3 4" key="1">
    <citation type="journal article" date="2019" name="Int. J. Syst. Evol. Microbiol.">
        <title>Capsulimonas corticalis gen. nov., sp. nov., an aerobic capsulated bacterium, of a novel bacterial order, Capsulimonadales ord. nov., of the class Armatimonadia of the phylum Armatimonadetes.</title>
        <authorList>
            <person name="Li J."/>
            <person name="Kudo C."/>
            <person name="Tonouchi A."/>
        </authorList>
    </citation>
    <scope>NUCLEOTIDE SEQUENCE [LARGE SCALE GENOMIC DNA]</scope>
    <source>
        <strain evidence="3 4">AX-7</strain>
    </source>
</reference>
<dbReference type="AlphaFoldDB" id="A0A9N7QFM7"/>
<feature type="compositionally biased region" description="Pro residues" evidence="1">
    <location>
        <begin position="1"/>
        <end position="11"/>
    </location>
</feature>
<keyword evidence="2" id="KW-0472">Membrane</keyword>
<dbReference type="Proteomes" id="UP000287394">
    <property type="component" value="Chromosome"/>
</dbReference>
<evidence type="ECO:0000313" key="4">
    <source>
        <dbReference type="Proteomes" id="UP000287394"/>
    </source>
</evidence>
<feature type="transmembrane region" description="Helical" evidence="2">
    <location>
        <begin position="55"/>
        <end position="75"/>
    </location>
</feature>
<keyword evidence="4" id="KW-1185">Reference proteome</keyword>
<keyword evidence="2" id="KW-0812">Transmembrane</keyword>
<proteinExistence type="predicted"/>
<name>A0A9N7QFM7_9BACT</name>
<evidence type="ECO:0000256" key="2">
    <source>
        <dbReference type="SAM" id="Phobius"/>
    </source>
</evidence>
<protein>
    <submittedName>
        <fullName evidence="3">Uncharacterized protein</fullName>
    </submittedName>
</protein>
<evidence type="ECO:0000256" key="1">
    <source>
        <dbReference type="SAM" id="MobiDB-lite"/>
    </source>
</evidence>
<keyword evidence="2" id="KW-1133">Transmembrane helix</keyword>
<organism evidence="3 4">
    <name type="scientific">Capsulimonas corticalis</name>
    <dbReference type="NCBI Taxonomy" id="2219043"/>
    <lineage>
        <taxon>Bacteria</taxon>
        <taxon>Bacillati</taxon>
        <taxon>Armatimonadota</taxon>
        <taxon>Armatimonadia</taxon>
        <taxon>Capsulimonadales</taxon>
        <taxon>Capsulimonadaceae</taxon>
        <taxon>Capsulimonas</taxon>
    </lineage>
</organism>
<gene>
    <name evidence="3" type="ORF">CCAX7_46420</name>
</gene>
<evidence type="ECO:0000313" key="3">
    <source>
        <dbReference type="EMBL" id="BDI32591.1"/>
    </source>
</evidence>
<feature type="transmembrane region" description="Helical" evidence="2">
    <location>
        <begin position="28"/>
        <end position="49"/>
    </location>
</feature>
<dbReference type="EMBL" id="AP025739">
    <property type="protein sequence ID" value="BDI32591.1"/>
    <property type="molecule type" value="Genomic_DNA"/>
</dbReference>